<dbReference type="EMBL" id="CP027668">
    <property type="protein sequence ID" value="AVO45851.1"/>
    <property type="molecule type" value="Genomic_DNA"/>
</dbReference>
<gene>
    <name evidence="5" type="ORF">C6569_12665</name>
</gene>
<dbReference type="AlphaFoldDB" id="A0A2S0ND41"/>
<organism evidence="5 6">
    <name type="scientific">Phreatobacter cathodiphilus</name>
    <dbReference type="NCBI Taxonomy" id="1868589"/>
    <lineage>
        <taxon>Bacteria</taxon>
        <taxon>Pseudomonadati</taxon>
        <taxon>Pseudomonadota</taxon>
        <taxon>Alphaproteobacteria</taxon>
        <taxon>Hyphomicrobiales</taxon>
        <taxon>Phreatobacteraceae</taxon>
        <taxon>Phreatobacter</taxon>
    </lineage>
</organism>
<evidence type="ECO:0000313" key="5">
    <source>
        <dbReference type="EMBL" id="AVO45851.1"/>
    </source>
</evidence>
<feature type="active site" description="Nucleophile" evidence="2">
    <location>
        <position position="125"/>
    </location>
</feature>
<accession>A0A2S0ND41</accession>
<protein>
    <submittedName>
        <fullName evidence="5">Patatin</fullName>
    </submittedName>
</protein>
<keyword evidence="3" id="KW-0732">Signal</keyword>
<dbReference type="PROSITE" id="PS51257">
    <property type="entry name" value="PROKAR_LIPOPROTEIN"/>
    <property type="match status" value="1"/>
</dbReference>
<keyword evidence="6" id="KW-1185">Reference proteome</keyword>
<name>A0A2S0ND41_9HYPH</name>
<dbReference type="GO" id="GO:0016787">
    <property type="term" value="F:hydrolase activity"/>
    <property type="evidence" value="ECO:0007669"/>
    <property type="project" value="UniProtKB-UniRule"/>
</dbReference>
<dbReference type="InterPro" id="IPR002641">
    <property type="entry name" value="PNPLA_dom"/>
</dbReference>
<dbReference type="Proteomes" id="UP000237889">
    <property type="component" value="Chromosome"/>
</dbReference>
<dbReference type="Pfam" id="PF01734">
    <property type="entry name" value="Patatin"/>
    <property type="match status" value="1"/>
</dbReference>
<evidence type="ECO:0000313" key="6">
    <source>
        <dbReference type="Proteomes" id="UP000237889"/>
    </source>
</evidence>
<keyword evidence="2" id="KW-0442">Lipid degradation</keyword>
<reference evidence="5 6" key="1">
    <citation type="submission" date="2018-03" db="EMBL/GenBank/DDBJ databases">
        <title>Genome sequencing of Phreatobacter sp.</title>
        <authorList>
            <person name="Kim S.-J."/>
            <person name="Heo J."/>
            <person name="Kwon S.-W."/>
        </authorList>
    </citation>
    <scope>NUCLEOTIDE SEQUENCE [LARGE SCALE GENOMIC DNA]</scope>
    <source>
        <strain evidence="5 6">S-12</strain>
    </source>
</reference>
<dbReference type="OrthoDB" id="323481at2"/>
<evidence type="ECO:0000259" key="4">
    <source>
        <dbReference type="PROSITE" id="PS51635"/>
    </source>
</evidence>
<evidence type="ECO:0000256" key="3">
    <source>
        <dbReference type="SAM" id="SignalP"/>
    </source>
</evidence>
<evidence type="ECO:0000256" key="1">
    <source>
        <dbReference type="ARBA" id="ARBA00023098"/>
    </source>
</evidence>
<feature type="short sequence motif" description="GXGXXG" evidence="2">
    <location>
        <begin position="94"/>
        <end position="99"/>
    </location>
</feature>
<dbReference type="KEGG" id="phr:C6569_12665"/>
<feature type="signal peptide" evidence="3">
    <location>
        <begin position="1"/>
        <end position="20"/>
    </location>
</feature>
<keyword evidence="2" id="KW-0378">Hydrolase</keyword>
<feature type="short sequence motif" description="GXSXG" evidence="2">
    <location>
        <begin position="123"/>
        <end position="127"/>
    </location>
</feature>
<dbReference type="GO" id="GO:0016042">
    <property type="term" value="P:lipid catabolic process"/>
    <property type="evidence" value="ECO:0007669"/>
    <property type="project" value="UniProtKB-UniRule"/>
</dbReference>
<keyword evidence="1 2" id="KW-0443">Lipid metabolism</keyword>
<feature type="domain" description="PNPLA" evidence="4">
    <location>
        <begin position="90"/>
        <end position="282"/>
    </location>
</feature>
<sequence>MLITCRSSMFGSFFRALALAFVLGSAAACTTHDRLPAVPGDQALSVAFLGIPDSRFHLTTEPARFREVWLAAERRLARSRGRRLDTEHMLALSGGGDNGAFGAGILYGWSQRGDRPEFALVTGVSTGALIAPFAFLGRDYDEPLKAVYTAVDQTDIAVQRQALAVLTSDSLADTAPLARLIARHVTQEMIDKIGNEYRRGRLLLIGTTDLDLGQPVVWNIGAIAASGHPAAGEAIRKVLLASASIPAFFPPVPIDVEVGGQRRQELHVDGGATTQAFLYPANVPLRDLPRDVGARRRVAWIIRNGRTLERPVQVERGLVPLAQRSISTMIAANSMGDIYRMYLVNRRDSVDFNLAHVTSRFTLSNEKPFDRTYMNALFEHGRSEILRNAPWAKKPPGFEP</sequence>
<dbReference type="PROSITE" id="PS51635">
    <property type="entry name" value="PNPLA"/>
    <property type="match status" value="1"/>
</dbReference>
<proteinExistence type="predicted"/>
<feature type="short sequence motif" description="DGA/G" evidence="2">
    <location>
        <begin position="269"/>
        <end position="271"/>
    </location>
</feature>
<dbReference type="InterPro" id="IPR016035">
    <property type="entry name" value="Acyl_Trfase/lysoPLipase"/>
</dbReference>
<dbReference type="SUPFAM" id="SSF52151">
    <property type="entry name" value="FabD/lysophospholipase-like"/>
    <property type="match status" value="1"/>
</dbReference>
<feature type="active site" description="Proton acceptor" evidence="2">
    <location>
        <position position="269"/>
    </location>
</feature>
<evidence type="ECO:0000256" key="2">
    <source>
        <dbReference type="PROSITE-ProRule" id="PRU01161"/>
    </source>
</evidence>
<dbReference type="Gene3D" id="3.40.1090.10">
    <property type="entry name" value="Cytosolic phospholipase A2 catalytic domain"/>
    <property type="match status" value="1"/>
</dbReference>
<feature type="chain" id="PRO_5015739141" evidence="3">
    <location>
        <begin position="21"/>
        <end position="400"/>
    </location>
</feature>